<dbReference type="PRINTS" id="PR00413">
    <property type="entry name" value="HADHALOGNASE"/>
</dbReference>
<dbReference type="RefSeq" id="WP_073992958.1">
    <property type="nucleotide sequence ID" value="NZ_FQYT01000005.1"/>
</dbReference>
<proteinExistence type="inferred from homology"/>
<keyword evidence="3" id="KW-0479">Metal-binding</keyword>
<dbReference type="Gene3D" id="3.40.50.1000">
    <property type="entry name" value="HAD superfamily/HAD-like"/>
    <property type="match status" value="1"/>
</dbReference>
<comment type="similarity">
    <text evidence="2">Belongs to the HAD-like hydrolase superfamily. CbbY/CbbZ/Gph/YieH family.</text>
</comment>
<comment type="cofactor">
    <cofactor evidence="1">
        <name>Mg(2+)</name>
        <dbReference type="ChEBI" id="CHEBI:18420"/>
    </cofactor>
</comment>
<protein>
    <submittedName>
        <fullName evidence="6">Haloacid dehalogenase superfamily, subfamily IA, variant 3 with third motif having DD or ED</fullName>
    </submittedName>
</protein>
<dbReference type="InterPro" id="IPR041492">
    <property type="entry name" value="HAD_2"/>
</dbReference>
<dbReference type="Proteomes" id="UP000184342">
    <property type="component" value="Unassembled WGS sequence"/>
</dbReference>
<sequence length="222" mass="24394">MLKAVIFDMDGVLIDSEPIHFQAVINVLEKYGLSIDFDYYKKFIGSTTYNIWDNIRNRFGLSEPVEELVGKSNGEKRKILDKSGFIRIEGAASLVEEVKAGQYLVALASSSPYDYIIEATTFLGIRQLFDAIVSGVDIQRPKPAPDIFLQVAQQLNVNPAECLVIEDSAAGVAAAKSAGMVCLGFYNPSSGDQDLSSADQIIDSFFDKNPGFLERIYNNSSL</sequence>
<keyword evidence="5" id="KW-0119">Carbohydrate metabolism</keyword>
<evidence type="ECO:0000313" key="6">
    <source>
        <dbReference type="EMBL" id="SHI69395.1"/>
    </source>
</evidence>
<evidence type="ECO:0000256" key="2">
    <source>
        <dbReference type="ARBA" id="ARBA00006171"/>
    </source>
</evidence>
<dbReference type="NCBIfam" id="TIGR01509">
    <property type="entry name" value="HAD-SF-IA-v3"/>
    <property type="match status" value="1"/>
</dbReference>
<dbReference type="Gene3D" id="1.10.150.240">
    <property type="entry name" value="Putative phosphatase, domain 2"/>
    <property type="match status" value="1"/>
</dbReference>
<evidence type="ECO:0000256" key="1">
    <source>
        <dbReference type="ARBA" id="ARBA00001946"/>
    </source>
</evidence>
<dbReference type="EMBL" id="FQYT01000005">
    <property type="protein sequence ID" value="SHI69395.1"/>
    <property type="molecule type" value="Genomic_DNA"/>
</dbReference>
<evidence type="ECO:0000256" key="3">
    <source>
        <dbReference type="ARBA" id="ARBA00022723"/>
    </source>
</evidence>
<dbReference type="OrthoDB" id="9798081at2"/>
<dbReference type="SFLD" id="SFLDG01135">
    <property type="entry name" value="C1.5.6:_HAD__Beta-PGM__Phospha"/>
    <property type="match status" value="1"/>
</dbReference>
<dbReference type="InterPro" id="IPR051600">
    <property type="entry name" value="Beta-PGM-like"/>
</dbReference>
<dbReference type="GO" id="GO:0046872">
    <property type="term" value="F:metal ion binding"/>
    <property type="evidence" value="ECO:0007669"/>
    <property type="project" value="UniProtKB-KW"/>
</dbReference>
<dbReference type="InterPro" id="IPR023198">
    <property type="entry name" value="PGP-like_dom2"/>
</dbReference>
<keyword evidence="7" id="KW-1185">Reference proteome</keyword>
<dbReference type="PANTHER" id="PTHR46193">
    <property type="entry name" value="6-PHOSPHOGLUCONATE PHOSPHATASE"/>
    <property type="match status" value="1"/>
</dbReference>
<dbReference type="SFLD" id="SFLDS00003">
    <property type="entry name" value="Haloacid_Dehalogenase"/>
    <property type="match status" value="1"/>
</dbReference>
<dbReference type="SUPFAM" id="SSF56784">
    <property type="entry name" value="HAD-like"/>
    <property type="match status" value="1"/>
</dbReference>
<organism evidence="6 7">
    <name type="scientific">Parasporobacterium paucivorans DSM 15970</name>
    <dbReference type="NCBI Taxonomy" id="1122934"/>
    <lineage>
        <taxon>Bacteria</taxon>
        <taxon>Bacillati</taxon>
        <taxon>Bacillota</taxon>
        <taxon>Clostridia</taxon>
        <taxon>Lachnospirales</taxon>
        <taxon>Lachnospiraceae</taxon>
        <taxon>Parasporobacterium</taxon>
    </lineage>
</organism>
<dbReference type="InterPro" id="IPR036412">
    <property type="entry name" value="HAD-like_sf"/>
</dbReference>
<evidence type="ECO:0000256" key="4">
    <source>
        <dbReference type="ARBA" id="ARBA00022842"/>
    </source>
</evidence>
<keyword evidence="4" id="KW-0460">Magnesium</keyword>
<dbReference type="GO" id="GO:0003824">
    <property type="term" value="F:catalytic activity"/>
    <property type="evidence" value="ECO:0007669"/>
    <property type="project" value="UniProtKB-ARBA"/>
</dbReference>
<gene>
    <name evidence="6" type="ORF">SAMN02745691_00693</name>
</gene>
<dbReference type="Pfam" id="PF13419">
    <property type="entry name" value="HAD_2"/>
    <property type="match status" value="1"/>
</dbReference>
<dbReference type="STRING" id="1122934.SAMN02745691_00693"/>
<dbReference type="PANTHER" id="PTHR46193:SF18">
    <property type="entry name" value="HEXITOL PHOSPHATASE B"/>
    <property type="match status" value="1"/>
</dbReference>
<evidence type="ECO:0000256" key="5">
    <source>
        <dbReference type="ARBA" id="ARBA00023277"/>
    </source>
</evidence>
<name>A0A1M6D851_9FIRM</name>
<dbReference type="InterPro" id="IPR023214">
    <property type="entry name" value="HAD_sf"/>
</dbReference>
<dbReference type="InterPro" id="IPR006439">
    <property type="entry name" value="HAD-SF_hydro_IA"/>
</dbReference>
<dbReference type="AlphaFoldDB" id="A0A1M6D851"/>
<evidence type="ECO:0000313" key="7">
    <source>
        <dbReference type="Proteomes" id="UP000184342"/>
    </source>
</evidence>
<accession>A0A1M6D851</accession>
<reference evidence="6 7" key="1">
    <citation type="submission" date="2016-11" db="EMBL/GenBank/DDBJ databases">
        <authorList>
            <person name="Jaros S."/>
            <person name="Januszkiewicz K."/>
            <person name="Wedrychowicz H."/>
        </authorList>
    </citation>
    <scope>NUCLEOTIDE SEQUENCE [LARGE SCALE GENOMIC DNA]</scope>
    <source>
        <strain evidence="6 7">DSM 15970</strain>
    </source>
</reference>
<dbReference type="SFLD" id="SFLDG01129">
    <property type="entry name" value="C1.5:_HAD__Beta-PGM__Phosphata"/>
    <property type="match status" value="1"/>
</dbReference>